<feature type="transmembrane region" description="Helical" evidence="1">
    <location>
        <begin position="101"/>
        <end position="126"/>
    </location>
</feature>
<keyword evidence="1" id="KW-1133">Transmembrane helix</keyword>
<comment type="caution">
    <text evidence="2">The sequence shown here is derived from an EMBL/GenBank/DDBJ whole genome shotgun (WGS) entry which is preliminary data.</text>
</comment>
<evidence type="ECO:0000313" key="3">
    <source>
        <dbReference type="Proteomes" id="UP001284537"/>
    </source>
</evidence>
<evidence type="ECO:0008006" key="4">
    <source>
        <dbReference type="Google" id="ProtNLM"/>
    </source>
</evidence>
<keyword evidence="3" id="KW-1185">Reference proteome</keyword>
<evidence type="ECO:0000313" key="2">
    <source>
        <dbReference type="EMBL" id="MDX8127376.1"/>
    </source>
</evidence>
<dbReference type="RefSeq" id="WP_319961272.1">
    <property type="nucleotide sequence ID" value="NZ_JAXARY010000006.1"/>
</dbReference>
<reference evidence="2 3" key="1">
    <citation type="submission" date="2023-11" db="EMBL/GenBank/DDBJ databases">
        <authorList>
            <person name="Ouyang M.-Y."/>
        </authorList>
    </citation>
    <scope>NUCLEOTIDE SEQUENCE [LARGE SCALE GENOMIC DNA]</scope>
    <source>
        <strain evidence="2 3">OY6</strain>
    </source>
</reference>
<organism evidence="2 3">
    <name type="scientific">Methylomonas defluvii</name>
    <dbReference type="NCBI Taxonomy" id="3045149"/>
    <lineage>
        <taxon>Bacteria</taxon>
        <taxon>Pseudomonadati</taxon>
        <taxon>Pseudomonadota</taxon>
        <taxon>Gammaproteobacteria</taxon>
        <taxon>Methylococcales</taxon>
        <taxon>Methylococcaceae</taxon>
        <taxon>Methylomonas</taxon>
    </lineage>
</organism>
<feature type="transmembrane region" description="Helical" evidence="1">
    <location>
        <begin position="146"/>
        <end position="167"/>
    </location>
</feature>
<keyword evidence="1" id="KW-0812">Transmembrane</keyword>
<gene>
    <name evidence="2" type="ORF">QLH52_08795</name>
</gene>
<proteinExistence type="predicted"/>
<feature type="transmembrane region" description="Helical" evidence="1">
    <location>
        <begin position="187"/>
        <end position="206"/>
    </location>
</feature>
<feature type="transmembrane region" description="Helical" evidence="1">
    <location>
        <begin position="26"/>
        <end position="44"/>
    </location>
</feature>
<protein>
    <recommendedName>
        <fullName evidence="4">ABC-2 family transporter</fullName>
    </recommendedName>
</protein>
<evidence type="ECO:0000256" key="1">
    <source>
        <dbReference type="SAM" id="Phobius"/>
    </source>
</evidence>
<keyword evidence="1" id="KW-0472">Membrane</keyword>
<sequence>MTLEFKLQAWAIILNSLKTAWRIKKIFFNVISLPALILLVYYALVFNYAKNIGIPLMLVLMGILGIGLSWLAVVCQRLILVSDFTAYNSFDFRMGVRAAKFLVMIFQVCIVVWLVEGVVFMSMLFMFNKYFPFNGLEDINYWIKSFSQVIGGYALARLSLVFPATAIDKKVSLKWSWVVTRGNGLNMFAIVGLFPAFFDFIITSLWRENATDVENVLLSIISFFVIAIEVFALSLTYREFERFYSDSQ</sequence>
<name>A0ABU4UDX1_9GAMM</name>
<dbReference type="EMBL" id="JAXARY010000006">
    <property type="protein sequence ID" value="MDX8127376.1"/>
    <property type="molecule type" value="Genomic_DNA"/>
</dbReference>
<feature type="transmembrane region" description="Helical" evidence="1">
    <location>
        <begin position="218"/>
        <end position="237"/>
    </location>
</feature>
<dbReference type="Proteomes" id="UP001284537">
    <property type="component" value="Unassembled WGS sequence"/>
</dbReference>
<accession>A0ABU4UDX1</accession>
<feature type="transmembrane region" description="Helical" evidence="1">
    <location>
        <begin position="56"/>
        <end position="80"/>
    </location>
</feature>